<organism evidence="17 18">
    <name type="scientific">Anaerostipes rhamnosivorans</name>
    <dbReference type="NCBI Taxonomy" id="1229621"/>
    <lineage>
        <taxon>Bacteria</taxon>
        <taxon>Bacillati</taxon>
        <taxon>Bacillota</taxon>
        <taxon>Clostridia</taxon>
        <taxon>Lachnospirales</taxon>
        <taxon>Lachnospiraceae</taxon>
        <taxon>Anaerostipes</taxon>
    </lineage>
</organism>
<dbReference type="GO" id="GO:0003887">
    <property type="term" value="F:DNA-directed DNA polymerase activity"/>
    <property type="evidence" value="ECO:0007669"/>
    <property type="project" value="UniProtKB-UniRule"/>
</dbReference>
<keyword evidence="9 15" id="KW-0227">DNA damage</keyword>
<sequence>MKPRVIFHIDVNSAYLSWEAVYGMQERGDEVDLRQVPAIVGGDESKRHGIVLAASIPAKKKGIRTAETIREALNKCPDLIIRPPCHQLYERYSRAFLNEALTFSPVLEKFSIDEAFLDMTETVGRYESPYQAACTLKDRIYEKFGFTVNIGVAPNKLLAKMASDFEKPNKVHTLFPKEVPEKMWPLPVEHLFFVGPATKKKLHNLGIRTIGELAHMDPELLKSHIGNKHGILIYEYANGIDRDPVEAEHADTKGYGNSTTLPSDITSFEAADPILLSLSESVASRLRADHVKTSCITVEIKDCYFRRSSHQKKLPAPTDITNEIVQTAKELYRESFRGIPVRLIGVRASDITKEEFSQMDLFGNQKKEKLRKLDQSIDAIRDKYGMDAVKRARLLEGETNQRAGSAGREQKLGDGKYII</sequence>
<evidence type="ECO:0000256" key="9">
    <source>
        <dbReference type="ARBA" id="ARBA00022763"/>
    </source>
</evidence>
<protein>
    <recommendedName>
        <fullName evidence="15">DNA polymerase IV</fullName>
        <shortName evidence="15">Pol IV</shortName>
        <ecNumber evidence="15">2.7.7.7</ecNumber>
    </recommendedName>
</protein>
<evidence type="ECO:0000256" key="10">
    <source>
        <dbReference type="ARBA" id="ARBA00022842"/>
    </source>
</evidence>
<evidence type="ECO:0000256" key="4">
    <source>
        <dbReference type="ARBA" id="ARBA00022490"/>
    </source>
</evidence>
<proteinExistence type="inferred from homology"/>
<dbReference type="AlphaFoldDB" id="A0A4P8ICM4"/>
<dbReference type="OrthoDB" id="9808813at2"/>
<dbReference type="GO" id="GO:0009432">
    <property type="term" value="P:SOS response"/>
    <property type="evidence" value="ECO:0007669"/>
    <property type="project" value="TreeGrafter"/>
</dbReference>
<dbReference type="PROSITE" id="PS50173">
    <property type="entry name" value="UMUC"/>
    <property type="match status" value="1"/>
</dbReference>
<dbReference type="Pfam" id="PF00817">
    <property type="entry name" value="IMS"/>
    <property type="match status" value="1"/>
</dbReference>
<dbReference type="KEGG" id="arf:AR1Y2_0977"/>
<comment type="subcellular location">
    <subcellularLocation>
        <location evidence="1 15">Cytoplasm</location>
    </subcellularLocation>
</comment>
<feature type="active site" evidence="15">
    <location>
        <position position="114"/>
    </location>
</feature>
<keyword evidence="11 15" id="KW-0239">DNA-directed DNA polymerase</keyword>
<dbReference type="GO" id="GO:0042276">
    <property type="term" value="P:error-prone translesion synthesis"/>
    <property type="evidence" value="ECO:0007669"/>
    <property type="project" value="TreeGrafter"/>
</dbReference>
<evidence type="ECO:0000313" key="17">
    <source>
        <dbReference type="EMBL" id="QCP34431.1"/>
    </source>
</evidence>
<dbReference type="InterPro" id="IPR053848">
    <property type="entry name" value="IMS_HHH_1"/>
</dbReference>
<dbReference type="PANTHER" id="PTHR11076">
    <property type="entry name" value="DNA REPAIR POLYMERASE UMUC / TRANSFERASE FAMILY MEMBER"/>
    <property type="match status" value="1"/>
</dbReference>
<comment type="cofactor">
    <cofactor evidence="15">
        <name>Mg(2+)</name>
        <dbReference type="ChEBI" id="CHEBI:18420"/>
    </cofactor>
    <text evidence="15">Binds 2 magnesium ions per subunit.</text>
</comment>
<evidence type="ECO:0000256" key="5">
    <source>
        <dbReference type="ARBA" id="ARBA00022679"/>
    </source>
</evidence>
<feature type="binding site" evidence="15">
    <location>
        <position position="113"/>
    </location>
    <ligand>
        <name>Mg(2+)</name>
        <dbReference type="ChEBI" id="CHEBI:18420"/>
    </ligand>
</feature>
<comment type="function">
    <text evidence="15">Poorly processive, error-prone DNA polymerase involved in untargeted mutagenesis. Copies undamaged DNA at stalled replication forks, which arise in vivo from mismatched or misaligned primer ends. These misaligned primers can be extended by PolIV. Exhibits no 3'-5' exonuclease (proofreading) activity. May be involved in translesional synthesis, in conjunction with the beta clamp from PolIII.</text>
</comment>
<evidence type="ECO:0000256" key="11">
    <source>
        <dbReference type="ARBA" id="ARBA00022932"/>
    </source>
</evidence>
<dbReference type="InterPro" id="IPR043502">
    <property type="entry name" value="DNA/RNA_pol_sf"/>
</dbReference>
<comment type="catalytic activity">
    <reaction evidence="14 15">
        <text>DNA(n) + a 2'-deoxyribonucleoside 5'-triphosphate = DNA(n+1) + diphosphate</text>
        <dbReference type="Rhea" id="RHEA:22508"/>
        <dbReference type="Rhea" id="RHEA-COMP:17339"/>
        <dbReference type="Rhea" id="RHEA-COMP:17340"/>
        <dbReference type="ChEBI" id="CHEBI:33019"/>
        <dbReference type="ChEBI" id="CHEBI:61560"/>
        <dbReference type="ChEBI" id="CHEBI:173112"/>
        <dbReference type="EC" id="2.7.7.7"/>
    </reaction>
</comment>
<evidence type="ECO:0000256" key="8">
    <source>
        <dbReference type="ARBA" id="ARBA00022723"/>
    </source>
</evidence>
<dbReference type="Gene3D" id="1.10.150.20">
    <property type="entry name" value="5' to 3' exonuclease, C-terminal subdomain"/>
    <property type="match status" value="1"/>
</dbReference>
<feature type="binding site" evidence="15">
    <location>
        <position position="10"/>
    </location>
    <ligand>
        <name>Mg(2+)</name>
        <dbReference type="ChEBI" id="CHEBI:18420"/>
    </ligand>
</feature>
<feature type="site" description="Substrate discrimination" evidence="15">
    <location>
        <position position="15"/>
    </location>
</feature>
<evidence type="ECO:0000256" key="12">
    <source>
        <dbReference type="ARBA" id="ARBA00023125"/>
    </source>
</evidence>
<dbReference type="GO" id="GO:0006261">
    <property type="term" value="P:DNA-templated DNA replication"/>
    <property type="evidence" value="ECO:0007669"/>
    <property type="project" value="UniProtKB-UniRule"/>
</dbReference>
<accession>A0A4P8ICM4</accession>
<keyword evidence="18" id="KW-1185">Reference proteome</keyword>
<dbReference type="InterPro" id="IPR017961">
    <property type="entry name" value="DNA_pol_Y-fam_little_finger"/>
</dbReference>
<gene>
    <name evidence="15" type="primary">dinB</name>
    <name evidence="17" type="ORF">AR1Y2_0977</name>
</gene>
<reference evidence="17 18" key="1">
    <citation type="submission" date="2019-05" db="EMBL/GenBank/DDBJ databases">
        <title>Complete genome sequencing of Anaerostipes rhamnosivorans.</title>
        <authorList>
            <person name="Bui T.P.N."/>
            <person name="de Vos W.M."/>
        </authorList>
    </citation>
    <scope>NUCLEOTIDE SEQUENCE [LARGE SCALE GENOMIC DNA]</scope>
    <source>
        <strain evidence="17 18">1y2</strain>
    </source>
</reference>
<keyword evidence="10 15" id="KW-0460">Magnesium</keyword>
<dbReference type="PANTHER" id="PTHR11076:SF33">
    <property type="entry name" value="DNA POLYMERASE KAPPA"/>
    <property type="match status" value="1"/>
</dbReference>
<dbReference type="Gene3D" id="3.30.1490.100">
    <property type="entry name" value="DNA polymerase, Y-family, little finger domain"/>
    <property type="match status" value="1"/>
</dbReference>
<keyword evidence="12 15" id="KW-0238">DNA-binding</keyword>
<evidence type="ECO:0000256" key="2">
    <source>
        <dbReference type="ARBA" id="ARBA00010945"/>
    </source>
</evidence>
<evidence type="ECO:0000256" key="13">
    <source>
        <dbReference type="ARBA" id="ARBA00023204"/>
    </source>
</evidence>
<keyword evidence="6 15" id="KW-0548">Nucleotidyltransferase</keyword>
<dbReference type="RefSeq" id="WP_137327968.1">
    <property type="nucleotide sequence ID" value="NZ_CP040058.1"/>
</dbReference>
<dbReference type="Gene3D" id="3.40.1170.60">
    <property type="match status" value="1"/>
</dbReference>
<dbReference type="GO" id="GO:0000287">
    <property type="term" value="F:magnesium ion binding"/>
    <property type="evidence" value="ECO:0007669"/>
    <property type="project" value="UniProtKB-UniRule"/>
</dbReference>
<keyword evidence="13 15" id="KW-0234">DNA repair</keyword>
<feature type="domain" description="UmuC" evidence="16">
    <location>
        <begin position="6"/>
        <end position="195"/>
    </location>
</feature>
<keyword evidence="4 15" id="KW-0963">Cytoplasm</keyword>
<dbReference type="Gene3D" id="3.30.70.270">
    <property type="match status" value="1"/>
</dbReference>
<evidence type="ECO:0000256" key="7">
    <source>
        <dbReference type="ARBA" id="ARBA00022705"/>
    </source>
</evidence>
<keyword evidence="8 15" id="KW-0479">Metal-binding</keyword>
<dbReference type="InterPro" id="IPR050116">
    <property type="entry name" value="DNA_polymerase-Y"/>
</dbReference>
<evidence type="ECO:0000259" key="16">
    <source>
        <dbReference type="PROSITE" id="PS50173"/>
    </source>
</evidence>
<evidence type="ECO:0000256" key="6">
    <source>
        <dbReference type="ARBA" id="ARBA00022695"/>
    </source>
</evidence>
<evidence type="ECO:0000256" key="3">
    <source>
        <dbReference type="ARBA" id="ARBA00022457"/>
    </source>
</evidence>
<evidence type="ECO:0000256" key="15">
    <source>
        <dbReference type="HAMAP-Rule" id="MF_01113"/>
    </source>
</evidence>
<evidence type="ECO:0000313" key="18">
    <source>
        <dbReference type="Proteomes" id="UP000298653"/>
    </source>
</evidence>
<dbReference type="CDD" id="cd03586">
    <property type="entry name" value="PolY_Pol_IV_kappa"/>
    <property type="match status" value="1"/>
</dbReference>
<dbReference type="Proteomes" id="UP000298653">
    <property type="component" value="Chromosome"/>
</dbReference>
<dbReference type="GO" id="GO:0003684">
    <property type="term" value="F:damaged DNA binding"/>
    <property type="evidence" value="ECO:0007669"/>
    <property type="project" value="InterPro"/>
</dbReference>
<name>A0A4P8ICM4_9FIRM</name>
<dbReference type="SUPFAM" id="SSF56672">
    <property type="entry name" value="DNA/RNA polymerases"/>
    <property type="match status" value="1"/>
</dbReference>
<dbReference type="InterPro" id="IPR036775">
    <property type="entry name" value="DNA_pol_Y-fam_lit_finger_sf"/>
</dbReference>
<dbReference type="SUPFAM" id="SSF100879">
    <property type="entry name" value="Lesion bypass DNA polymerase (Y-family), little finger domain"/>
    <property type="match status" value="1"/>
</dbReference>
<evidence type="ECO:0000256" key="14">
    <source>
        <dbReference type="ARBA" id="ARBA00049244"/>
    </source>
</evidence>
<keyword evidence="5 15" id="KW-0808">Transferase</keyword>
<dbReference type="Pfam" id="PF11799">
    <property type="entry name" value="IMS_C"/>
    <property type="match status" value="1"/>
</dbReference>
<dbReference type="EMBL" id="CP040058">
    <property type="protein sequence ID" value="QCP34431.1"/>
    <property type="molecule type" value="Genomic_DNA"/>
</dbReference>
<evidence type="ECO:0000256" key="1">
    <source>
        <dbReference type="ARBA" id="ARBA00004496"/>
    </source>
</evidence>
<dbReference type="EC" id="2.7.7.7" evidence="15"/>
<dbReference type="InterPro" id="IPR022880">
    <property type="entry name" value="DNApol_IV"/>
</dbReference>
<dbReference type="InterPro" id="IPR001126">
    <property type="entry name" value="UmuC"/>
</dbReference>
<dbReference type="InterPro" id="IPR043128">
    <property type="entry name" value="Rev_trsase/Diguanyl_cyclase"/>
</dbReference>
<comment type="subunit">
    <text evidence="15">Monomer.</text>
</comment>
<dbReference type="GO" id="GO:0005829">
    <property type="term" value="C:cytosol"/>
    <property type="evidence" value="ECO:0007669"/>
    <property type="project" value="TreeGrafter"/>
</dbReference>
<keyword evidence="3 15" id="KW-0515">Mutator protein</keyword>
<keyword evidence="7 15" id="KW-0235">DNA replication</keyword>
<dbReference type="GO" id="GO:0006281">
    <property type="term" value="P:DNA repair"/>
    <property type="evidence" value="ECO:0007669"/>
    <property type="project" value="UniProtKB-UniRule"/>
</dbReference>
<comment type="similarity">
    <text evidence="2 15">Belongs to the DNA polymerase type-Y family.</text>
</comment>
<dbReference type="Pfam" id="PF21999">
    <property type="entry name" value="IMS_HHH_1"/>
    <property type="match status" value="1"/>
</dbReference>
<dbReference type="HAMAP" id="MF_01113">
    <property type="entry name" value="DNApol_IV"/>
    <property type="match status" value="1"/>
</dbReference>